<dbReference type="AlphaFoldDB" id="A0AAV5VTC2"/>
<gene>
    <name evidence="2" type="ORF">PFISCL1PPCAC_12926</name>
</gene>
<keyword evidence="3" id="KW-1185">Reference proteome</keyword>
<feature type="non-terminal residue" evidence="2">
    <location>
        <position position="1"/>
    </location>
</feature>
<dbReference type="EMBL" id="BTSY01000004">
    <property type="protein sequence ID" value="GMT21629.1"/>
    <property type="molecule type" value="Genomic_DNA"/>
</dbReference>
<evidence type="ECO:0000313" key="2">
    <source>
        <dbReference type="EMBL" id="GMT21629.1"/>
    </source>
</evidence>
<name>A0AAV5VTC2_9BILA</name>
<sequence length="117" mass="13229">LLQSHIHYTRCTQLRCCWSRSSPFSRPLLLLRPANRDRHSPSWIDPEMTENSPSTGSRALLAARRTPSSHSHSQSDPSRKKMPSSKSSSVSPVVSRVKSCKRRTSEDSPLLRSIFDL</sequence>
<protein>
    <submittedName>
        <fullName evidence="2">Uncharacterized protein</fullName>
    </submittedName>
</protein>
<reference evidence="2" key="1">
    <citation type="submission" date="2023-10" db="EMBL/GenBank/DDBJ databases">
        <title>Genome assembly of Pristionchus species.</title>
        <authorList>
            <person name="Yoshida K."/>
            <person name="Sommer R.J."/>
        </authorList>
    </citation>
    <scope>NUCLEOTIDE SEQUENCE</scope>
    <source>
        <strain evidence="2">RS5133</strain>
    </source>
</reference>
<comment type="caution">
    <text evidence="2">The sequence shown here is derived from an EMBL/GenBank/DDBJ whole genome shotgun (WGS) entry which is preliminary data.</text>
</comment>
<dbReference type="Proteomes" id="UP001432322">
    <property type="component" value="Unassembled WGS sequence"/>
</dbReference>
<proteinExistence type="predicted"/>
<evidence type="ECO:0000313" key="3">
    <source>
        <dbReference type="Proteomes" id="UP001432322"/>
    </source>
</evidence>
<accession>A0AAV5VTC2</accession>
<organism evidence="2 3">
    <name type="scientific">Pristionchus fissidentatus</name>
    <dbReference type="NCBI Taxonomy" id="1538716"/>
    <lineage>
        <taxon>Eukaryota</taxon>
        <taxon>Metazoa</taxon>
        <taxon>Ecdysozoa</taxon>
        <taxon>Nematoda</taxon>
        <taxon>Chromadorea</taxon>
        <taxon>Rhabditida</taxon>
        <taxon>Rhabditina</taxon>
        <taxon>Diplogasteromorpha</taxon>
        <taxon>Diplogasteroidea</taxon>
        <taxon>Neodiplogasteridae</taxon>
        <taxon>Pristionchus</taxon>
    </lineage>
</organism>
<feature type="region of interest" description="Disordered" evidence="1">
    <location>
        <begin position="35"/>
        <end position="109"/>
    </location>
</feature>
<evidence type="ECO:0000256" key="1">
    <source>
        <dbReference type="SAM" id="MobiDB-lite"/>
    </source>
</evidence>
<feature type="compositionally biased region" description="Low complexity" evidence="1">
    <location>
        <begin position="84"/>
        <end position="97"/>
    </location>
</feature>